<evidence type="ECO:0000313" key="2">
    <source>
        <dbReference type="Proteomes" id="UP000070612"/>
    </source>
</evidence>
<dbReference type="Pfam" id="PF19691">
    <property type="entry name" value="DUF6192"/>
    <property type="match status" value="1"/>
</dbReference>
<comment type="caution">
    <text evidence="1">The sequence shown here is derived from an EMBL/GenBank/DDBJ whole genome shotgun (WGS) entry which is preliminary data.</text>
</comment>
<dbReference type="PATRIC" id="fig|59750.3.peg.3975"/>
<organism evidence="1 2">
    <name type="scientific">Mycolicibacterium wolinskyi</name>
    <dbReference type="NCBI Taxonomy" id="59750"/>
    <lineage>
        <taxon>Bacteria</taxon>
        <taxon>Bacillati</taxon>
        <taxon>Actinomycetota</taxon>
        <taxon>Actinomycetes</taxon>
        <taxon>Mycobacteriales</taxon>
        <taxon>Mycobacteriaceae</taxon>
        <taxon>Mycolicibacterium</taxon>
    </lineage>
</organism>
<dbReference type="RefSeq" id="WP_067856896.1">
    <property type="nucleotide sequence ID" value="NZ_LGTW01000027.1"/>
</dbReference>
<name>A0A132PER3_9MYCO</name>
<dbReference type="EMBL" id="LGTW01000027">
    <property type="protein sequence ID" value="KWX20482.1"/>
    <property type="molecule type" value="Genomic_DNA"/>
</dbReference>
<keyword evidence="2" id="KW-1185">Reference proteome</keyword>
<evidence type="ECO:0008006" key="3">
    <source>
        <dbReference type="Google" id="ProtNLM"/>
    </source>
</evidence>
<dbReference type="Proteomes" id="UP000070612">
    <property type="component" value="Unassembled WGS sequence"/>
</dbReference>
<proteinExistence type="predicted"/>
<dbReference type="AlphaFoldDB" id="A0A132PER3"/>
<evidence type="ECO:0000313" key="1">
    <source>
        <dbReference type="EMBL" id="KWX20482.1"/>
    </source>
</evidence>
<reference evidence="1 2" key="1">
    <citation type="submission" date="2015-07" db="EMBL/GenBank/DDBJ databases">
        <title>A draft genome sequence of Mycobacterium wolinskyi.</title>
        <authorList>
            <person name="de Man T.J."/>
            <person name="Perry K.A."/>
            <person name="Coulliette A.D."/>
            <person name="Jensen B."/>
            <person name="Toney N.C."/>
            <person name="Limbago B.M."/>
            <person name="Noble-Wang J."/>
        </authorList>
    </citation>
    <scope>NUCLEOTIDE SEQUENCE [LARGE SCALE GENOMIC DNA]</scope>
    <source>
        <strain evidence="1 2">CDC_01</strain>
    </source>
</reference>
<accession>A0A132PER3</accession>
<protein>
    <recommendedName>
        <fullName evidence="3">RacO protein</fullName>
    </recommendedName>
</protein>
<dbReference type="InterPro" id="IPR045683">
    <property type="entry name" value="DUF6192"/>
</dbReference>
<sequence>MSTKIGNVTQRRYDQLVSEGRDLVKQQTRCQFALGDRALEIEPLRRHGGAHAGPGEELFTVGDAIAMYADDIGIPASTFADYRWVSSRWPKKQRVDGVSHYVHKVFAGRDDRFELIRTPPRHARTGERRWSTDEACRRAGWTPRTPVTAQEKVNRIHDLTKDDTVAVSVARDLLKRPNVAFEAMADHSARHAVNSAQYDHSRQVVVCARQRTPAIQHIEHSIEYLDLVGACAQFVSSIGRTLPGLRVHEFTDDEKAAIVRNVERVRSTADWIAHAIETGDVSLDEALAELLKSG</sequence>
<gene>
    <name evidence="1" type="ORF">AFM11_30385</name>
</gene>